<accession>A0A0P1AVM8</accession>
<reference evidence="4" key="1">
    <citation type="submission" date="2014-09" db="EMBL/GenBank/DDBJ databases">
        <authorList>
            <person name="Sharma Rahul"/>
            <person name="Thines Marco"/>
        </authorList>
    </citation>
    <scope>NUCLEOTIDE SEQUENCE [LARGE SCALE GENOMIC DNA]</scope>
</reference>
<feature type="compositionally biased region" description="Polar residues" evidence="2">
    <location>
        <begin position="239"/>
        <end position="257"/>
    </location>
</feature>
<name>A0A0P1AVM8_PLAHL</name>
<dbReference type="OrthoDB" id="122628at2759"/>
<sequence length="540" mass="62510">MVDLIEKIGRFFAEQEAQIQERFSQVAYPVVSKSSSWNAKPLSSNHSVRTSEVNRESFAANSSLMKTRRNNFINRQRRSRVDSVMEPFDSFPVYSPNNDKKSDQLQDNFISRRSFSSLSSCPVSSRVSSRKDESEASHTSSILHERPRKPRHIHQKHRKRKKKRAINHSDKHSDPKAEAKANVAKIAAAIALAQERAKRIHQEKLQLEREQEMERQEAAIRLQKQMAKIEAVRAKSFCHSTTSNPTCSNGSSENQNDGWGIDPRFGTEKTSSAFMTELETHLREKMSLHMHLKQSYTRKSRQRERICQKFDKIVEENAVQSAKVARLLATKATLEMELSEVLEETAQIRQRRRDVELADEQERLKRHREAERLLTNRLREEEWSSIMKEEKERSIIAAKARVKASKRVEAHLANLRKLMQTYRYESRYSSGDALSSSRSNNNHSDHSNNDSWVPEERAQIKKRGHCNSSREQKSNEIDNNDTSERSPKNAKETNMSLEWQVPNFPDPTICTKLLMDLISDDEDEPSSDPKHVSHEKDDSY</sequence>
<keyword evidence="1" id="KW-0175">Coiled coil</keyword>
<feature type="compositionally biased region" description="Basic and acidic residues" evidence="2">
    <location>
        <begin position="443"/>
        <end position="459"/>
    </location>
</feature>
<dbReference type="Proteomes" id="UP000054928">
    <property type="component" value="Unassembled WGS sequence"/>
</dbReference>
<feature type="region of interest" description="Disordered" evidence="2">
    <location>
        <begin position="430"/>
        <end position="502"/>
    </location>
</feature>
<feature type="coiled-coil region" evidence="1">
    <location>
        <begin position="324"/>
        <end position="377"/>
    </location>
</feature>
<feature type="region of interest" description="Disordered" evidence="2">
    <location>
        <begin position="239"/>
        <end position="266"/>
    </location>
</feature>
<dbReference type="AlphaFoldDB" id="A0A0P1AVM8"/>
<feature type="compositionally biased region" description="Basic and acidic residues" evidence="2">
    <location>
        <begin position="468"/>
        <end position="491"/>
    </location>
</feature>
<dbReference type="GeneID" id="36397893"/>
<dbReference type="RefSeq" id="XP_024582805.1">
    <property type="nucleotide sequence ID" value="XM_024717292.1"/>
</dbReference>
<protein>
    <submittedName>
        <fullName evidence="3">Uncharacterized protein</fullName>
    </submittedName>
</protein>
<proteinExistence type="predicted"/>
<feature type="region of interest" description="Disordered" evidence="2">
    <location>
        <begin position="516"/>
        <end position="540"/>
    </location>
</feature>
<feature type="compositionally biased region" description="Basic and acidic residues" evidence="2">
    <location>
        <begin position="527"/>
        <end position="540"/>
    </location>
</feature>
<evidence type="ECO:0000313" key="3">
    <source>
        <dbReference type="EMBL" id="CEG46436.1"/>
    </source>
</evidence>
<keyword evidence="4" id="KW-1185">Reference proteome</keyword>
<evidence type="ECO:0000256" key="1">
    <source>
        <dbReference type="SAM" id="Coils"/>
    </source>
</evidence>
<feature type="region of interest" description="Disordered" evidence="2">
    <location>
        <begin position="119"/>
        <end position="180"/>
    </location>
</feature>
<feature type="compositionally biased region" description="Basic and acidic residues" evidence="2">
    <location>
        <begin position="167"/>
        <end position="179"/>
    </location>
</feature>
<organism evidence="3 4">
    <name type="scientific">Plasmopara halstedii</name>
    <name type="common">Downy mildew of sunflower</name>
    <dbReference type="NCBI Taxonomy" id="4781"/>
    <lineage>
        <taxon>Eukaryota</taxon>
        <taxon>Sar</taxon>
        <taxon>Stramenopiles</taxon>
        <taxon>Oomycota</taxon>
        <taxon>Peronosporomycetes</taxon>
        <taxon>Peronosporales</taxon>
        <taxon>Peronosporaceae</taxon>
        <taxon>Plasmopara</taxon>
    </lineage>
</organism>
<evidence type="ECO:0000313" key="4">
    <source>
        <dbReference type="Proteomes" id="UP000054928"/>
    </source>
</evidence>
<dbReference type="EMBL" id="CCYD01002047">
    <property type="protein sequence ID" value="CEG46436.1"/>
    <property type="molecule type" value="Genomic_DNA"/>
</dbReference>
<feature type="compositionally biased region" description="Basic residues" evidence="2">
    <location>
        <begin position="146"/>
        <end position="166"/>
    </location>
</feature>
<dbReference type="OMA" id="QRERICQ"/>
<evidence type="ECO:0000256" key="2">
    <source>
        <dbReference type="SAM" id="MobiDB-lite"/>
    </source>
</evidence>